<proteinExistence type="predicted"/>
<evidence type="ECO:0000313" key="2">
    <source>
        <dbReference type="EMBL" id="MFD1095577.1"/>
    </source>
</evidence>
<dbReference type="EMBL" id="JBHTLI010000001">
    <property type="protein sequence ID" value="MFD1095577.1"/>
    <property type="molecule type" value="Genomic_DNA"/>
</dbReference>
<sequence>MKNTRLIIILLVAAILLLIPLVAMQFTGEVNWTLSDFAVGGVLLFGTGLLMEFILRKNKKTKQRILLCAALIAVFLLVWAELAVGVLGTPFAGS</sequence>
<feature type="transmembrane region" description="Helical" evidence="1">
    <location>
        <begin position="66"/>
        <end position="88"/>
    </location>
</feature>
<protein>
    <submittedName>
        <fullName evidence="2">Uncharacterized protein</fullName>
    </submittedName>
</protein>
<keyword evidence="3" id="KW-1185">Reference proteome</keyword>
<keyword evidence="1" id="KW-1133">Transmembrane helix</keyword>
<keyword evidence="1" id="KW-0472">Membrane</keyword>
<gene>
    <name evidence="2" type="ORF">ACFQ3Q_07455</name>
</gene>
<dbReference type="RefSeq" id="WP_380744430.1">
    <property type="nucleotide sequence ID" value="NZ_JBHTLI010000001.1"/>
</dbReference>
<name>A0ABW3NSU1_9FLAO</name>
<evidence type="ECO:0000256" key="1">
    <source>
        <dbReference type="SAM" id="Phobius"/>
    </source>
</evidence>
<keyword evidence="1" id="KW-0812">Transmembrane</keyword>
<accession>A0ABW3NSU1</accession>
<dbReference type="Proteomes" id="UP001597131">
    <property type="component" value="Unassembled WGS sequence"/>
</dbReference>
<comment type="caution">
    <text evidence="2">The sequence shown here is derived from an EMBL/GenBank/DDBJ whole genome shotgun (WGS) entry which is preliminary data.</text>
</comment>
<organism evidence="2 3">
    <name type="scientific">Salegentibacter chungangensis</name>
    <dbReference type="NCBI Taxonomy" id="1335724"/>
    <lineage>
        <taxon>Bacteria</taxon>
        <taxon>Pseudomonadati</taxon>
        <taxon>Bacteroidota</taxon>
        <taxon>Flavobacteriia</taxon>
        <taxon>Flavobacteriales</taxon>
        <taxon>Flavobacteriaceae</taxon>
        <taxon>Salegentibacter</taxon>
    </lineage>
</organism>
<evidence type="ECO:0000313" key="3">
    <source>
        <dbReference type="Proteomes" id="UP001597131"/>
    </source>
</evidence>
<feature type="transmembrane region" description="Helical" evidence="1">
    <location>
        <begin position="34"/>
        <end position="54"/>
    </location>
</feature>
<reference evidence="3" key="1">
    <citation type="journal article" date="2019" name="Int. J. Syst. Evol. Microbiol.">
        <title>The Global Catalogue of Microorganisms (GCM) 10K type strain sequencing project: providing services to taxonomists for standard genome sequencing and annotation.</title>
        <authorList>
            <consortium name="The Broad Institute Genomics Platform"/>
            <consortium name="The Broad Institute Genome Sequencing Center for Infectious Disease"/>
            <person name="Wu L."/>
            <person name="Ma J."/>
        </authorList>
    </citation>
    <scope>NUCLEOTIDE SEQUENCE [LARGE SCALE GENOMIC DNA]</scope>
    <source>
        <strain evidence="3">CCUG 64793</strain>
    </source>
</reference>